<evidence type="ECO:0000313" key="1">
    <source>
        <dbReference type="EMBL" id="CAF4308968.1"/>
    </source>
</evidence>
<organism evidence="1 3">
    <name type="scientific">Rotaria magnacalcarata</name>
    <dbReference type="NCBI Taxonomy" id="392030"/>
    <lineage>
        <taxon>Eukaryota</taxon>
        <taxon>Metazoa</taxon>
        <taxon>Spiralia</taxon>
        <taxon>Gnathifera</taxon>
        <taxon>Rotifera</taxon>
        <taxon>Eurotatoria</taxon>
        <taxon>Bdelloidea</taxon>
        <taxon>Philodinida</taxon>
        <taxon>Philodinidae</taxon>
        <taxon>Rotaria</taxon>
    </lineage>
</organism>
<feature type="non-terminal residue" evidence="1">
    <location>
        <position position="70"/>
    </location>
</feature>
<evidence type="ECO:0000313" key="3">
    <source>
        <dbReference type="Proteomes" id="UP000681967"/>
    </source>
</evidence>
<dbReference type="Gene3D" id="3.40.50.2300">
    <property type="match status" value="1"/>
</dbReference>
<dbReference type="Proteomes" id="UP000681720">
    <property type="component" value="Unassembled WGS sequence"/>
</dbReference>
<sequence>ITLNGLFTNSYYPSIHFALEQVNAQLLSPINLEFHLNETEGTIKCDVGTSVKTFFDMMNRSSLSLGVIFT</sequence>
<dbReference type="AlphaFoldDB" id="A0A8S2TWV0"/>
<dbReference type="EMBL" id="CAJOBJ010065161">
    <property type="protein sequence ID" value="CAF4435481.1"/>
    <property type="molecule type" value="Genomic_DNA"/>
</dbReference>
<comment type="caution">
    <text evidence="1">The sequence shown here is derived from an EMBL/GenBank/DDBJ whole genome shotgun (WGS) entry which is preliminary data.</text>
</comment>
<protein>
    <submittedName>
        <fullName evidence="1">Uncharacterized protein</fullName>
    </submittedName>
</protein>
<evidence type="ECO:0000313" key="2">
    <source>
        <dbReference type="EMBL" id="CAF4435481.1"/>
    </source>
</evidence>
<proteinExistence type="predicted"/>
<dbReference type="Proteomes" id="UP000681967">
    <property type="component" value="Unassembled WGS sequence"/>
</dbReference>
<name>A0A8S2TWV0_9BILA</name>
<gene>
    <name evidence="1" type="ORF">BYL167_LOCUS27796</name>
    <name evidence="2" type="ORF">GIL414_LOCUS31729</name>
</gene>
<reference evidence="1" key="1">
    <citation type="submission" date="2021-02" db="EMBL/GenBank/DDBJ databases">
        <authorList>
            <person name="Nowell W R."/>
        </authorList>
    </citation>
    <scope>NUCLEOTIDE SEQUENCE</scope>
</reference>
<feature type="non-terminal residue" evidence="1">
    <location>
        <position position="1"/>
    </location>
</feature>
<accession>A0A8S2TWV0</accession>
<dbReference type="EMBL" id="CAJOBH010037195">
    <property type="protein sequence ID" value="CAF4308968.1"/>
    <property type="molecule type" value="Genomic_DNA"/>
</dbReference>